<dbReference type="AlphaFoldDB" id="A0A5J6YC18"/>
<sequence length="145" mass="17217">MLQLQDEKKMKKSSLSLEEDWNAPQEVIEIKRIEVFLNRPRVKEKALSYSWSSCRTPSPAKRFPFQTRLFFRFYARHYLFVLSHTSAYINEIGFLFRIEPPTMSVIQSQNSSFFPIEFVHPIALQMKWNLSFHKQEPKEGGLMLV</sequence>
<keyword evidence="1" id="KW-0496">Mitochondrion</keyword>
<organism evidence="1">
    <name type="scientific">Cynodon dactylon x Cynodon transvaalensis</name>
    <dbReference type="NCBI Taxonomy" id="1920021"/>
    <lineage>
        <taxon>Eukaryota</taxon>
        <taxon>Viridiplantae</taxon>
        <taxon>Streptophyta</taxon>
        <taxon>Embryophyta</taxon>
        <taxon>Tracheophyta</taxon>
        <taxon>Spermatophyta</taxon>
        <taxon>Magnoliopsida</taxon>
        <taxon>Liliopsida</taxon>
        <taxon>Poales</taxon>
        <taxon>Poaceae</taxon>
        <taxon>PACMAD clade</taxon>
        <taxon>Chloridoideae</taxon>
        <taxon>Cynodonteae</taxon>
        <taxon>Eleusininae</taxon>
        <taxon>Cynodon</taxon>
    </lineage>
</organism>
<proteinExistence type="predicted"/>
<dbReference type="EMBL" id="MK175054">
    <property type="protein sequence ID" value="QFO90917.1"/>
    <property type="molecule type" value="Genomic_DNA"/>
</dbReference>
<geneLocation type="mitochondrion" evidence="1"/>
<gene>
    <name evidence="1" type="primary">ORF145</name>
</gene>
<accession>A0A5J6YC18</accession>
<name>A0A5J6YC18_9POAL</name>
<evidence type="ECO:0000313" key="1">
    <source>
        <dbReference type="EMBL" id="QFO90917.1"/>
    </source>
</evidence>
<protein>
    <submittedName>
        <fullName evidence="1">Uncharacterized protein</fullName>
    </submittedName>
</protein>
<reference evidence="1" key="1">
    <citation type="submission" date="2018-11" db="EMBL/GenBank/DDBJ databases">
        <title>Complete mitochondrial genome sequencing and phylogenetic Analysis of Cynodon dactylon Cynodon transvaalensis.</title>
        <authorList>
            <person name="Huang S."/>
            <person name="Shi Y."/>
            <person name="Jiang S."/>
            <person name="Zhou X."/>
            <person name="Liang J."/>
        </authorList>
    </citation>
    <scope>NUCLEOTIDE SEQUENCE</scope>
</reference>